<dbReference type="OrthoDB" id="3307332at2759"/>
<name>A0A5C3MQC2_9AGAM</name>
<reference evidence="2 3" key="1">
    <citation type="journal article" date="2019" name="Nat. Ecol. Evol.">
        <title>Megaphylogeny resolves global patterns of mushroom evolution.</title>
        <authorList>
            <person name="Varga T."/>
            <person name="Krizsan K."/>
            <person name="Foldi C."/>
            <person name="Dima B."/>
            <person name="Sanchez-Garcia M."/>
            <person name="Sanchez-Ramirez S."/>
            <person name="Szollosi G.J."/>
            <person name="Szarkandi J.G."/>
            <person name="Papp V."/>
            <person name="Albert L."/>
            <person name="Andreopoulos W."/>
            <person name="Angelini C."/>
            <person name="Antonin V."/>
            <person name="Barry K.W."/>
            <person name="Bougher N.L."/>
            <person name="Buchanan P."/>
            <person name="Buyck B."/>
            <person name="Bense V."/>
            <person name="Catcheside P."/>
            <person name="Chovatia M."/>
            <person name="Cooper J."/>
            <person name="Damon W."/>
            <person name="Desjardin D."/>
            <person name="Finy P."/>
            <person name="Geml J."/>
            <person name="Haridas S."/>
            <person name="Hughes K."/>
            <person name="Justo A."/>
            <person name="Karasinski D."/>
            <person name="Kautmanova I."/>
            <person name="Kiss B."/>
            <person name="Kocsube S."/>
            <person name="Kotiranta H."/>
            <person name="LaButti K.M."/>
            <person name="Lechner B.E."/>
            <person name="Liimatainen K."/>
            <person name="Lipzen A."/>
            <person name="Lukacs Z."/>
            <person name="Mihaltcheva S."/>
            <person name="Morgado L.N."/>
            <person name="Niskanen T."/>
            <person name="Noordeloos M.E."/>
            <person name="Ohm R.A."/>
            <person name="Ortiz-Santana B."/>
            <person name="Ovrebo C."/>
            <person name="Racz N."/>
            <person name="Riley R."/>
            <person name="Savchenko A."/>
            <person name="Shiryaev A."/>
            <person name="Soop K."/>
            <person name="Spirin V."/>
            <person name="Szebenyi C."/>
            <person name="Tomsovsky M."/>
            <person name="Tulloss R.E."/>
            <person name="Uehling J."/>
            <person name="Grigoriev I.V."/>
            <person name="Vagvolgyi C."/>
            <person name="Papp T."/>
            <person name="Martin F.M."/>
            <person name="Miettinen O."/>
            <person name="Hibbett D.S."/>
            <person name="Nagy L.G."/>
        </authorList>
    </citation>
    <scope>NUCLEOTIDE SEQUENCE [LARGE SCALE GENOMIC DNA]</scope>
    <source>
        <strain evidence="2 3">OMC1185</strain>
    </source>
</reference>
<feature type="compositionally biased region" description="Basic residues" evidence="1">
    <location>
        <begin position="139"/>
        <end position="149"/>
    </location>
</feature>
<protein>
    <submittedName>
        <fullName evidence="2">Uncharacterized protein</fullName>
    </submittedName>
</protein>
<proteinExistence type="predicted"/>
<keyword evidence="3" id="KW-1185">Reference proteome</keyword>
<evidence type="ECO:0000313" key="2">
    <source>
        <dbReference type="EMBL" id="TFK47087.1"/>
    </source>
</evidence>
<sequence>MSTSAEVTRGRTITRESAMAGILLVKPIKVRHESKFGIPLGRYIEAQKAPCLDGVASWIMNPPLSFRDDCGCRECRRIRRDIYMPRRSPGCTKPQDTLLPKSLRDAGVQTLGEDDIGVESMSIIQPTIHHTPTRPARSTAKRPHLRHLSNSRDARKDAGETSPNDWVSYLSRGASLLNAGIGPASPWMLYGIVNTYAWMS</sequence>
<feature type="region of interest" description="Disordered" evidence="1">
    <location>
        <begin position="129"/>
        <end position="163"/>
    </location>
</feature>
<evidence type="ECO:0000256" key="1">
    <source>
        <dbReference type="SAM" id="MobiDB-lite"/>
    </source>
</evidence>
<gene>
    <name evidence="2" type="ORF">OE88DRAFT_812277</name>
</gene>
<dbReference type="Proteomes" id="UP000305948">
    <property type="component" value="Unassembled WGS sequence"/>
</dbReference>
<feature type="compositionally biased region" description="Basic and acidic residues" evidence="1">
    <location>
        <begin position="150"/>
        <end position="159"/>
    </location>
</feature>
<evidence type="ECO:0000313" key="3">
    <source>
        <dbReference type="Proteomes" id="UP000305948"/>
    </source>
</evidence>
<dbReference type="AlphaFoldDB" id="A0A5C3MQC2"/>
<accession>A0A5C3MQC2</accession>
<organism evidence="2 3">
    <name type="scientific">Heliocybe sulcata</name>
    <dbReference type="NCBI Taxonomy" id="5364"/>
    <lineage>
        <taxon>Eukaryota</taxon>
        <taxon>Fungi</taxon>
        <taxon>Dikarya</taxon>
        <taxon>Basidiomycota</taxon>
        <taxon>Agaricomycotina</taxon>
        <taxon>Agaricomycetes</taxon>
        <taxon>Gloeophyllales</taxon>
        <taxon>Gloeophyllaceae</taxon>
        <taxon>Heliocybe</taxon>
    </lineage>
</organism>
<dbReference type="EMBL" id="ML213525">
    <property type="protein sequence ID" value="TFK47087.1"/>
    <property type="molecule type" value="Genomic_DNA"/>
</dbReference>